<dbReference type="AlphaFoldDB" id="U4KMV4"/>
<dbReference type="PANTHER" id="PTHR30620:SF16">
    <property type="entry name" value="LYSOSOMAL BETA GLUCOSIDASE"/>
    <property type="match status" value="1"/>
</dbReference>
<dbReference type="Pfam" id="PF00933">
    <property type="entry name" value="Glyco_hydro_3"/>
    <property type="match status" value="1"/>
</dbReference>
<dbReference type="InterPro" id="IPR051915">
    <property type="entry name" value="Cellulose_Degrad_GH3"/>
</dbReference>
<name>U4KMV4_9MOLU</name>
<keyword evidence="4" id="KW-0732">Signal</keyword>
<dbReference type="InterPro" id="IPR026891">
    <property type="entry name" value="Fn3-like"/>
</dbReference>
<keyword evidence="6 7" id="KW-0326">Glycosidase</keyword>
<dbReference type="Pfam" id="PF14310">
    <property type="entry name" value="Fn3-like"/>
    <property type="match status" value="1"/>
</dbReference>
<dbReference type="InterPro" id="IPR036881">
    <property type="entry name" value="Glyco_hydro_3_C_sf"/>
</dbReference>
<evidence type="ECO:0000256" key="1">
    <source>
        <dbReference type="ARBA" id="ARBA00000448"/>
    </source>
</evidence>
<keyword evidence="5 7" id="KW-0378">Hydrolase</keyword>
<dbReference type="SMART" id="SM01217">
    <property type="entry name" value="Fn3_like"/>
    <property type="match status" value="1"/>
</dbReference>
<dbReference type="GO" id="GO:0008422">
    <property type="term" value="F:beta-glucosidase activity"/>
    <property type="evidence" value="ECO:0007669"/>
    <property type="project" value="UniProtKB-EC"/>
</dbReference>
<dbReference type="PRINTS" id="PR00133">
    <property type="entry name" value="GLHYDRLASE3"/>
</dbReference>
<dbReference type="Gene3D" id="2.60.40.10">
    <property type="entry name" value="Immunoglobulins"/>
    <property type="match status" value="1"/>
</dbReference>
<dbReference type="EMBL" id="FO681348">
    <property type="protein sequence ID" value="CCV65491.1"/>
    <property type="molecule type" value="Genomic_DNA"/>
</dbReference>
<evidence type="ECO:0000256" key="5">
    <source>
        <dbReference type="ARBA" id="ARBA00022801"/>
    </source>
</evidence>
<dbReference type="InterPro" id="IPR001764">
    <property type="entry name" value="Glyco_hydro_3_N"/>
</dbReference>
<dbReference type="SUPFAM" id="SSF51445">
    <property type="entry name" value="(Trans)glycosidases"/>
    <property type="match status" value="1"/>
</dbReference>
<evidence type="ECO:0000259" key="8">
    <source>
        <dbReference type="SMART" id="SM01217"/>
    </source>
</evidence>
<dbReference type="RefSeq" id="WP_030004350.1">
    <property type="nucleotide sequence ID" value="NC_022549.1"/>
</dbReference>
<dbReference type="EC" id="3.2.1.21" evidence="3"/>
<dbReference type="OrthoDB" id="9805821at2"/>
<dbReference type="HOGENOM" id="CLU_004542_5_1_14"/>
<evidence type="ECO:0000256" key="4">
    <source>
        <dbReference type="ARBA" id="ARBA00022729"/>
    </source>
</evidence>
<evidence type="ECO:0000256" key="3">
    <source>
        <dbReference type="ARBA" id="ARBA00012744"/>
    </source>
</evidence>
<dbReference type="Pfam" id="PF01915">
    <property type="entry name" value="Glyco_hydro_3_C"/>
    <property type="match status" value="1"/>
</dbReference>
<keyword evidence="10" id="KW-1185">Reference proteome</keyword>
<dbReference type="KEGG" id="abra:BN85304700"/>
<dbReference type="InterPro" id="IPR019800">
    <property type="entry name" value="Glyco_hydro_3_AS"/>
</dbReference>
<protein>
    <recommendedName>
        <fullName evidence="3">beta-glucosidase</fullName>
        <ecNumber evidence="3">3.2.1.21</ecNumber>
    </recommendedName>
</protein>
<evidence type="ECO:0000256" key="2">
    <source>
        <dbReference type="ARBA" id="ARBA00005336"/>
    </source>
</evidence>
<dbReference type="GO" id="GO:0009251">
    <property type="term" value="P:glucan catabolic process"/>
    <property type="evidence" value="ECO:0007669"/>
    <property type="project" value="TreeGrafter"/>
</dbReference>
<dbReference type="Gene3D" id="3.40.50.1700">
    <property type="entry name" value="Glycoside hydrolase family 3 C-terminal domain"/>
    <property type="match status" value="1"/>
</dbReference>
<dbReference type="FunFam" id="2.60.40.10:FF:000495">
    <property type="entry name" value="Periplasmic beta-glucosidase"/>
    <property type="match status" value="1"/>
</dbReference>
<evidence type="ECO:0000313" key="10">
    <source>
        <dbReference type="Proteomes" id="UP000032737"/>
    </source>
</evidence>
<dbReference type="InterPro" id="IPR017853">
    <property type="entry name" value="GH"/>
</dbReference>
<dbReference type="Gene3D" id="3.20.20.300">
    <property type="entry name" value="Glycoside hydrolase, family 3, N-terminal domain"/>
    <property type="match status" value="1"/>
</dbReference>
<dbReference type="PANTHER" id="PTHR30620">
    <property type="entry name" value="PERIPLASMIC BETA-GLUCOSIDASE-RELATED"/>
    <property type="match status" value="1"/>
</dbReference>
<feature type="domain" description="Fibronectin type III-like" evidence="8">
    <location>
        <begin position="623"/>
        <end position="692"/>
    </location>
</feature>
<reference evidence="9 10" key="1">
    <citation type="journal article" date="2013" name="J. Mol. Microbiol. Biotechnol.">
        <title>Analysis of the Complete Genomes of Acholeplasma brassicae , A. palmae and A. laidlawii and Their Comparison to the Obligate Parasites from ' Candidatus Phytoplasma'.</title>
        <authorList>
            <person name="Kube M."/>
            <person name="Siewert C."/>
            <person name="Migdoll A.M."/>
            <person name="Duduk B."/>
            <person name="Holz S."/>
            <person name="Rabus R."/>
            <person name="Seemuller E."/>
            <person name="Mitrovic J."/>
            <person name="Muller I."/>
            <person name="Buttner C."/>
            <person name="Reinhardt R."/>
        </authorList>
    </citation>
    <scope>NUCLEOTIDE SEQUENCE [LARGE SCALE GENOMIC DNA]</scope>
    <source>
        <strain evidence="10">0502</strain>
    </source>
</reference>
<sequence>MKDLVSTLTLEEKIGQLIQIAPFFYIEKIDKNVFGPLLDLGISEEEIFLTGSVLGIKDAEEMIEVQKTYLEKSRHKIPLMFMADIIHGYKTIFPVPLAMAAAFNPNLVKKAARISSIEAQTAGIHVTFSPMADLTRDPRWGRVVEGFGEDPYLNGVLAASMVQGYQHDGIDKEGNLASCVKHFAGYGLSEAGRDYNTTDVSRLNLHQYYLTGYKKALDAGARLVMTAFNLIEGVPATTNAYLLREVLRDQYQFDGVVISDYDSLKETIEHGTSKDEKDAARQGIIAGLDIEMATAAYFRNLPALIQENKVDIALIDEAVLRVLELKRDLGLFDNPYKGASVTKAKQLVLSEAHKKASLEVALESAVLLKNDGGTLPLKKEMRVALLGNYATSKDTIGPWSWHGNPSDNNSLDDVLNGYAASLYVNDTLEAHLLDETSINDSDILVVAIGESRRESGEAHSKTNIKLSNQQERFINDLKQFNKKIVLVLFNGRPLDLSGVIDQSNAILETFFLGTCSSEAIAMLLYNEKNPSGKLPMSFPRNVGQVPIYYNYLNTGRPYKNDGNEYTSFYLDEKNDPLFSFGYGLSYSQFEFSNLIVKNAVFYKGETFQFSIDVTNTSAFDGYEVVQVYLRDLVAEVSRPVKELKAFNKVFVKKNETVTLEFLLDDEAFSYVHRDLSFESDAGDFILYVGNSSTSTLETKITMKEGKL</sequence>
<evidence type="ECO:0000256" key="7">
    <source>
        <dbReference type="RuleBase" id="RU361161"/>
    </source>
</evidence>
<gene>
    <name evidence="9" type="primary">bglX</name>
    <name evidence="9" type="ORF">BN85304700</name>
</gene>
<comment type="catalytic activity">
    <reaction evidence="1">
        <text>Hydrolysis of terminal, non-reducing beta-D-glucosyl residues with release of beta-D-glucose.</text>
        <dbReference type="EC" id="3.2.1.21"/>
    </reaction>
</comment>
<evidence type="ECO:0000256" key="6">
    <source>
        <dbReference type="ARBA" id="ARBA00023295"/>
    </source>
</evidence>
<evidence type="ECO:0000313" key="9">
    <source>
        <dbReference type="EMBL" id="CCV65491.1"/>
    </source>
</evidence>
<dbReference type="STRING" id="61635.BN85304700"/>
<organism evidence="9 10">
    <name type="scientific">Acholeplasma brassicae</name>
    <dbReference type="NCBI Taxonomy" id="61635"/>
    <lineage>
        <taxon>Bacteria</taxon>
        <taxon>Bacillati</taxon>
        <taxon>Mycoplasmatota</taxon>
        <taxon>Mollicutes</taxon>
        <taxon>Acholeplasmatales</taxon>
        <taxon>Acholeplasmataceae</taxon>
        <taxon>Acholeplasma</taxon>
    </lineage>
</organism>
<dbReference type="SUPFAM" id="SSF52279">
    <property type="entry name" value="Beta-D-glucan exohydrolase, C-terminal domain"/>
    <property type="match status" value="1"/>
</dbReference>
<proteinExistence type="inferred from homology"/>
<dbReference type="Proteomes" id="UP000032737">
    <property type="component" value="Chromosome"/>
</dbReference>
<accession>U4KMV4</accession>
<comment type="similarity">
    <text evidence="2 7">Belongs to the glycosyl hydrolase 3 family.</text>
</comment>
<dbReference type="PROSITE" id="PS00775">
    <property type="entry name" value="GLYCOSYL_HYDROL_F3"/>
    <property type="match status" value="1"/>
</dbReference>
<dbReference type="InterPro" id="IPR002772">
    <property type="entry name" value="Glyco_hydro_3_C"/>
</dbReference>
<dbReference type="InterPro" id="IPR036962">
    <property type="entry name" value="Glyco_hydro_3_N_sf"/>
</dbReference>
<dbReference type="InterPro" id="IPR013783">
    <property type="entry name" value="Ig-like_fold"/>
</dbReference>